<dbReference type="OrthoDB" id="1443519at2"/>
<protein>
    <recommendedName>
        <fullName evidence="4">Lipoprotein</fullName>
    </recommendedName>
</protein>
<organism evidence="2 3">
    <name type="scientific">Hyunsoonleella flava</name>
    <dbReference type="NCBI Taxonomy" id="2527939"/>
    <lineage>
        <taxon>Bacteria</taxon>
        <taxon>Pseudomonadati</taxon>
        <taxon>Bacteroidota</taxon>
        <taxon>Flavobacteriia</taxon>
        <taxon>Flavobacteriales</taxon>
        <taxon>Flavobacteriaceae</taxon>
    </lineage>
</organism>
<evidence type="ECO:0008006" key="4">
    <source>
        <dbReference type="Google" id="ProtNLM"/>
    </source>
</evidence>
<feature type="signal peptide" evidence="1">
    <location>
        <begin position="1"/>
        <end position="21"/>
    </location>
</feature>
<dbReference type="RefSeq" id="WP_130962715.1">
    <property type="nucleotide sequence ID" value="NZ_SIRT01000001.1"/>
</dbReference>
<dbReference type="AlphaFoldDB" id="A0A4Q9FI04"/>
<feature type="chain" id="PRO_5020964836" description="Lipoprotein" evidence="1">
    <location>
        <begin position="22"/>
        <end position="170"/>
    </location>
</feature>
<name>A0A4Q9FI04_9FLAO</name>
<gene>
    <name evidence="2" type="ORF">EYD45_02265</name>
</gene>
<keyword evidence="1" id="KW-0732">Signal</keyword>
<proteinExistence type="predicted"/>
<evidence type="ECO:0000313" key="3">
    <source>
        <dbReference type="Proteomes" id="UP000291142"/>
    </source>
</evidence>
<dbReference type="Proteomes" id="UP000291142">
    <property type="component" value="Unassembled WGS sequence"/>
</dbReference>
<comment type="caution">
    <text evidence="2">The sequence shown here is derived from an EMBL/GenBank/DDBJ whole genome shotgun (WGS) entry which is preliminary data.</text>
</comment>
<dbReference type="EMBL" id="SIRT01000001">
    <property type="protein sequence ID" value="TBN06728.1"/>
    <property type="molecule type" value="Genomic_DNA"/>
</dbReference>
<reference evidence="2 3" key="1">
    <citation type="submission" date="2019-02" db="EMBL/GenBank/DDBJ databases">
        <title>Hyunsoonleella sp., isolated from marine sediment.</title>
        <authorList>
            <person name="Liu B.-T."/>
        </authorList>
    </citation>
    <scope>NUCLEOTIDE SEQUENCE [LARGE SCALE GENOMIC DNA]</scope>
    <source>
        <strain evidence="2 3">T58</strain>
    </source>
</reference>
<keyword evidence="3" id="KW-1185">Reference proteome</keyword>
<sequence length="170" mass="19042">MKKLIYNVFLLTIFISFSACSNSDDGEEEIMDEQLNTIFSTLTIDGAGFTNLKVDLNRADVITLEDRVRLDVRNDEGYRITFTLPLPIEQKQYTMTVYNNTKDHISSMSIPDSGIFLSKAGGTLDVEQIIENGDCVTYRGKLNVEYDRQDNSPGDITVTGDFEILSGTCN</sequence>
<accession>A0A4Q9FI04</accession>
<dbReference type="PROSITE" id="PS51257">
    <property type="entry name" value="PROKAR_LIPOPROTEIN"/>
    <property type="match status" value="1"/>
</dbReference>
<evidence type="ECO:0000256" key="1">
    <source>
        <dbReference type="SAM" id="SignalP"/>
    </source>
</evidence>
<evidence type="ECO:0000313" key="2">
    <source>
        <dbReference type="EMBL" id="TBN06728.1"/>
    </source>
</evidence>